<accession>A0A7K1FK47</accession>
<gene>
    <name evidence="1" type="ORF">GIS00_11025</name>
</gene>
<sequence length="80" mass="8248">MTARSPAWLRVGGPVAFALLLILFVVSSGVRGGLASARPTVVKVETLVVDGRTLTVTVMSDGDCYISGNLDHLSVMAACG</sequence>
<evidence type="ECO:0000313" key="1">
    <source>
        <dbReference type="EMBL" id="MTD14478.1"/>
    </source>
</evidence>
<comment type="caution">
    <text evidence="1">The sequence shown here is derived from an EMBL/GenBank/DDBJ whole genome shotgun (WGS) entry which is preliminary data.</text>
</comment>
<dbReference type="RefSeq" id="WP_154768493.1">
    <property type="nucleotide sequence ID" value="NZ_WLYK01000003.1"/>
</dbReference>
<dbReference type="AlphaFoldDB" id="A0A7K1FK47"/>
<organism evidence="1 2">
    <name type="scientific">Nakamurella alba</name>
    <dbReference type="NCBI Taxonomy" id="2665158"/>
    <lineage>
        <taxon>Bacteria</taxon>
        <taxon>Bacillati</taxon>
        <taxon>Actinomycetota</taxon>
        <taxon>Actinomycetes</taxon>
        <taxon>Nakamurellales</taxon>
        <taxon>Nakamurellaceae</taxon>
        <taxon>Nakamurella</taxon>
    </lineage>
</organism>
<proteinExistence type="predicted"/>
<protein>
    <submittedName>
        <fullName evidence="1">Uncharacterized protein</fullName>
    </submittedName>
</protein>
<evidence type="ECO:0000313" key="2">
    <source>
        <dbReference type="Proteomes" id="UP000460221"/>
    </source>
</evidence>
<reference evidence="1 2" key="1">
    <citation type="submission" date="2019-11" db="EMBL/GenBank/DDBJ databases">
        <authorList>
            <person name="Jiang L.-Q."/>
        </authorList>
    </citation>
    <scope>NUCLEOTIDE SEQUENCE [LARGE SCALE GENOMIC DNA]</scope>
    <source>
        <strain evidence="1 2">YIM 132087</strain>
    </source>
</reference>
<dbReference type="EMBL" id="WLYK01000003">
    <property type="protein sequence ID" value="MTD14478.1"/>
    <property type="molecule type" value="Genomic_DNA"/>
</dbReference>
<name>A0A7K1FK47_9ACTN</name>
<dbReference type="Proteomes" id="UP000460221">
    <property type="component" value="Unassembled WGS sequence"/>
</dbReference>
<keyword evidence="2" id="KW-1185">Reference proteome</keyword>